<gene>
    <name evidence="2" type="ORF">PFISCL1PPCAC_24682</name>
</gene>
<protein>
    <recommendedName>
        <fullName evidence="4">G protein-coupled receptor</fullName>
    </recommendedName>
</protein>
<accession>A0AAV5WRZ8</accession>
<reference evidence="2" key="1">
    <citation type="submission" date="2023-10" db="EMBL/GenBank/DDBJ databases">
        <title>Genome assembly of Pristionchus species.</title>
        <authorList>
            <person name="Yoshida K."/>
            <person name="Sommer R.J."/>
        </authorList>
    </citation>
    <scope>NUCLEOTIDE SEQUENCE</scope>
    <source>
        <strain evidence="2">RS5133</strain>
    </source>
</reference>
<feature type="non-terminal residue" evidence="2">
    <location>
        <position position="1"/>
    </location>
</feature>
<keyword evidence="3" id="KW-1185">Reference proteome</keyword>
<evidence type="ECO:0008006" key="4">
    <source>
        <dbReference type="Google" id="ProtNLM"/>
    </source>
</evidence>
<proteinExistence type="predicted"/>
<dbReference type="EMBL" id="BTSY01000006">
    <property type="protein sequence ID" value="GMT33385.1"/>
    <property type="molecule type" value="Genomic_DNA"/>
</dbReference>
<feature type="chain" id="PRO_5043786705" description="G protein-coupled receptor" evidence="1">
    <location>
        <begin position="28"/>
        <end position="179"/>
    </location>
</feature>
<sequence length="179" mass="20058">DILTSCLQLSILLRVLISRPPFSSVAACNVQLVFPLGSCADDLSTTTHGLLVRPFDTQSLMITSRPPLVFSTGYFCIKLIVSIHFDFLVSFFSSFDRLHGLVSWSSCFPPAGFLPSPLFLPYYSHMTAGEKKRLIDFRNPFFFSKLPVILNIFDLSPAFMRPNPRLIVTGPYKRSVIAC</sequence>
<organism evidence="2 3">
    <name type="scientific">Pristionchus fissidentatus</name>
    <dbReference type="NCBI Taxonomy" id="1538716"/>
    <lineage>
        <taxon>Eukaryota</taxon>
        <taxon>Metazoa</taxon>
        <taxon>Ecdysozoa</taxon>
        <taxon>Nematoda</taxon>
        <taxon>Chromadorea</taxon>
        <taxon>Rhabditida</taxon>
        <taxon>Rhabditina</taxon>
        <taxon>Diplogasteromorpha</taxon>
        <taxon>Diplogasteroidea</taxon>
        <taxon>Neodiplogasteridae</taxon>
        <taxon>Pristionchus</taxon>
    </lineage>
</organism>
<evidence type="ECO:0000313" key="2">
    <source>
        <dbReference type="EMBL" id="GMT33385.1"/>
    </source>
</evidence>
<feature type="signal peptide" evidence="1">
    <location>
        <begin position="1"/>
        <end position="27"/>
    </location>
</feature>
<evidence type="ECO:0000256" key="1">
    <source>
        <dbReference type="SAM" id="SignalP"/>
    </source>
</evidence>
<keyword evidence="1" id="KW-0732">Signal</keyword>
<name>A0AAV5WRZ8_9BILA</name>
<comment type="caution">
    <text evidence="2">The sequence shown here is derived from an EMBL/GenBank/DDBJ whole genome shotgun (WGS) entry which is preliminary data.</text>
</comment>
<dbReference type="Proteomes" id="UP001432322">
    <property type="component" value="Unassembled WGS sequence"/>
</dbReference>
<evidence type="ECO:0000313" key="3">
    <source>
        <dbReference type="Proteomes" id="UP001432322"/>
    </source>
</evidence>
<dbReference type="AlphaFoldDB" id="A0AAV5WRZ8"/>